<organism evidence="2 3">
    <name type="scientific">Orbilia oligospora</name>
    <name type="common">Nematode-trapping fungus</name>
    <name type="synonym">Arthrobotrys oligospora</name>
    <dbReference type="NCBI Taxonomy" id="2813651"/>
    <lineage>
        <taxon>Eukaryota</taxon>
        <taxon>Fungi</taxon>
        <taxon>Dikarya</taxon>
        <taxon>Ascomycota</taxon>
        <taxon>Pezizomycotina</taxon>
        <taxon>Orbiliomycetes</taxon>
        <taxon>Orbiliales</taxon>
        <taxon>Orbiliaceae</taxon>
        <taxon>Orbilia</taxon>
    </lineage>
</organism>
<protein>
    <recommendedName>
        <fullName evidence="4">Secreted protein</fullName>
    </recommendedName>
</protein>
<gene>
    <name evidence="2" type="ORF">TWF102_010053</name>
</gene>
<dbReference type="EMBL" id="WIQW01000007">
    <property type="protein sequence ID" value="KAF3109281.1"/>
    <property type="molecule type" value="Genomic_DNA"/>
</dbReference>
<evidence type="ECO:0000313" key="2">
    <source>
        <dbReference type="EMBL" id="KAF3109281.1"/>
    </source>
</evidence>
<evidence type="ECO:0000256" key="1">
    <source>
        <dbReference type="SAM" id="SignalP"/>
    </source>
</evidence>
<dbReference type="AlphaFoldDB" id="A0A7C8JBY6"/>
<keyword evidence="1" id="KW-0732">Signal</keyword>
<name>A0A7C8JBY6_ORBOL</name>
<evidence type="ECO:0008006" key="4">
    <source>
        <dbReference type="Google" id="ProtNLM"/>
    </source>
</evidence>
<proteinExistence type="predicted"/>
<dbReference type="Proteomes" id="UP000475325">
    <property type="component" value="Unassembled WGS sequence"/>
</dbReference>
<sequence length="115" mass="12947">MVGGFPRQLASHGSSLLCPLLTAFLSLESDFVAGCDFVAVAKDVSFPPSEASNDISARPPVQCKESNDYLHRYSVCRYMCTYMQLRRAFHGRQASEDRRVNLSARVKQRPIHLIR</sequence>
<feature type="signal peptide" evidence="1">
    <location>
        <begin position="1"/>
        <end position="34"/>
    </location>
</feature>
<comment type="caution">
    <text evidence="2">The sequence shown here is derived from an EMBL/GenBank/DDBJ whole genome shotgun (WGS) entry which is preliminary data.</text>
</comment>
<feature type="chain" id="PRO_5028983172" description="Secreted protein" evidence="1">
    <location>
        <begin position="35"/>
        <end position="115"/>
    </location>
</feature>
<reference evidence="2 3" key="1">
    <citation type="submission" date="2019-06" db="EMBL/GenBank/DDBJ databases">
        <authorList>
            <person name="Palmer J.M."/>
        </authorList>
    </citation>
    <scope>NUCLEOTIDE SEQUENCE [LARGE SCALE GENOMIC DNA]</scope>
    <source>
        <strain evidence="2 3">TWF102</strain>
    </source>
</reference>
<accession>A0A7C8JBY6</accession>
<evidence type="ECO:0000313" key="3">
    <source>
        <dbReference type="Proteomes" id="UP000475325"/>
    </source>
</evidence>